<dbReference type="Proteomes" id="UP000295511">
    <property type="component" value="Unassembled WGS sequence"/>
</dbReference>
<dbReference type="AlphaFoldDB" id="A0A4R5KCD4"/>
<sequence length="243" mass="25813">MDIADHYAMRTGSAPLESGLLGKLTVTDLGMVRIPSGQLGACDPFVNLDDPVVFRIPPGDYPVYVTVADVSEQQDGSHMREAYLSLVMSDATATRVEAAPGLDGPPPEGEFFGASVDAGTVAFVDADSVNMSMPEDPRKWYDDVFDPHDDPRSWFAIMDADEPLPAGTANLVMPRSNAGENVVLAHSGWGDGFYPVLQTKDAEGEVTAIHIDFGVVGKFEDEPNAGTAMTPAPPANSNQPSSN</sequence>
<dbReference type="Pfam" id="PF14025">
    <property type="entry name" value="DUF4241"/>
    <property type="match status" value="1"/>
</dbReference>
<dbReference type="OrthoDB" id="9789980at2"/>
<evidence type="ECO:0000256" key="1">
    <source>
        <dbReference type="SAM" id="MobiDB-lite"/>
    </source>
</evidence>
<accession>A0A4R5KCD4</accession>
<proteinExistence type="predicted"/>
<reference evidence="2 3" key="1">
    <citation type="submission" date="2019-03" db="EMBL/GenBank/DDBJ databases">
        <title>Whole genome sequence of Arthrobacter sp JH1-1.</title>
        <authorList>
            <person name="Trinh H.N."/>
        </authorList>
    </citation>
    <scope>NUCLEOTIDE SEQUENCE [LARGE SCALE GENOMIC DNA]</scope>
    <source>
        <strain evidence="2 3">JH1-1</strain>
    </source>
</reference>
<evidence type="ECO:0000313" key="3">
    <source>
        <dbReference type="Proteomes" id="UP000295511"/>
    </source>
</evidence>
<gene>
    <name evidence="2" type="ORF">E1809_16925</name>
</gene>
<protein>
    <submittedName>
        <fullName evidence="2">DUF4241 domain-containing protein</fullName>
    </submittedName>
</protein>
<keyword evidence="3" id="KW-1185">Reference proteome</keyword>
<dbReference type="EMBL" id="SMRU01000021">
    <property type="protein sequence ID" value="TDF92843.1"/>
    <property type="molecule type" value="Genomic_DNA"/>
</dbReference>
<evidence type="ECO:0000313" key="2">
    <source>
        <dbReference type="EMBL" id="TDF92843.1"/>
    </source>
</evidence>
<comment type="caution">
    <text evidence="2">The sequence shown here is derived from an EMBL/GenBank/DDBJ whole genome shotgun (WGS) entry which is preliminary data.</text>
</comment>
<dbReference type="RefSeq" id="WP_133205420.1">
    <property type="nucleotide sequence ID" value="NZ_SMRU01000021.1"/>
</dbReference>
<name>A0A4R5KCD4_9MICC</name>
<dbReference type="InterPro" id="IPR025335">
    <property type="entry name" value="DUF4241"/>
</dbReference>
<organism evidence="2 3">
    <name type="scientific">Arthrobacter terricola</name>
    <dbReference type="NCBI Taxonomy" id="2547396"/>
    <lineage>
        <taxon>Bacteria</taxon>
        <taxon>Bacillati</taxon>
        <taxon>Actinomycetota</taxon>
        <taxon>Actinomycetes</taxon>
        <taxon>Micrococcales</taxon>
        <taxon>Micrococcaceae</taxon>
        <taxon>Arthrobacter</taxon>
    </lineage>
</organism>
<feature type="region of interest" description="Disordered" evidence="1">
    <location>
        <begin position="221"/>
        <end position="243"/>
    </location>
</feature>